<feature type="transmembrane region" description="Helical" evidence="9">
    <location>
        <begin position="78"/>
        <end position="99"/>
    </location>
</feature>
<evidence type="ECO:0000259" key="10">
    <source>
        <dbReference type="PROSITE" id="PS50263"/>
    </source>
</evidence>
<dbReference type="PANTHER" id="PTHR38686:SF1">
    <property type="entry name" value="APOLIPOPROTEIN N-ACYLTRANSFERASE"/>
    <property type="match status" value="1"/>
</dbReference>
<dbReference type="Gene3D" id="3.60.110.10">
    <property type="entry name" value="Carbon-nitrogen hydrolase"/>
    <property type="match status" value="1"/>
</dbReference>
<evidence type="ECO:0000313" key="12">
    <source>
        <dbReference type="Proteomes" id="UP001597469"/>
    </source>
</evidence>
<organism evidence="11 12">
    <name type="scientific">Spirosoma soli</name>
    <dbReference type="NCBI Taxonomy" id="1770529"/>
    <lineage>
        <taxon>Bacteria</taxon>
        <taxon>Pseudomonadati</taxon>
        <taxon>Bacteroidota</taxon>
        <taxon>Cytophagia</taxon>
        <taxon>Cytophagales</taxon>
        <taxon>Cytophagaceae</taxon>
        <taxon>Spirosoma</taxon>
    </lineage>
</organism>
<comment type="subcellular location">
    <subcellularLocation>
        <location evidence="1">Cell membrane</location>
        <topology evidence="1">Multi-pass membrane protein</topology>
    </subcellularLocation>
</comment>
<dbReference type="Proteomes" id="UP001597469">
    <property type="component" value="Unassembled WGS sequence"/>
</dbReference>
<keyword evidence="5 9" id="KW-0812">Transmembrane</keyword>
<sequence length="321" mass="36492">MSKQYVMPGWLLSGLLYGAAWPSFLTFPTGWLAWIALVPMLLQIRRAASFRAYLAVTLPVFLLSSILISWWLSYFSPWAIGVIWLTQIPLIYAPFLGLYGLQRRLGWHRSIVLLPLIWPAWEWFCLRVSDYNLCVGITAYTQSSLPGLVQYADLTGMWGISAWVMGLNVFLALLLDRAQRQRWPLSYLFSRLSLTIGVCVGIPALYGWYVTELVPQQIVRGRSPVNVALLQTNRNSYEKLTPKTVSGLINELLMLSQKAVTTQPDLLITPEASLPIPLLQDPLLSRQIRDFVRAVNTPLAAGFFEWTRQGYYNEAFLFTPN</sequence>
<evidence type="ECO:0000256" key="1">
    <source>
        <dbReference type="ARBA" id="ARBA00004651"/>
    </source>
</evidence>
<dbReference type="InterPro" id="IPR004563">
    <property type="entry name" value="Apolipo_AcylTrfase"/>
</dbReference>
<keyword evidence="4" id="KW-0808">Transferase</keyword>
<dbReference type="PANTHER" id="PTHR38686">
    <property type="entry name" value="APOLIPOPROTEIN N-ACYLTRANSFERASE"/>
    <property type="match status" value="1"/>
</dbReference>
<keyword evidence="8" id="KW-0012">Acyltransferase</keyword>
<keyword evidence="7 9" id="KW-0472">Membrane</keyword>
<keyword evidence="3" id="KW-1003">Cell membrane</keyword>
<comment type="similarity">
    <text evidence="2">Belongs to the CN hydrolase family. Apolipoprotein N-acyltransferase subfamily.</text>
</comment>
<feature type="transmembrane region" description="Helical" evidence="9">
    <location>
        <begin position="53"/>
        <end position="72"/>
    </location>
</feature>
<evidence type="ECO:0000256" key="3">
    <source>
        <dbReference type="ARBA" id="ARBA00022475"/>
    </source>
</evidence>
<keyword evidence="6 9" id="KW-1133">Transmembrane helix</keyword>
<evidence type="ECO:0000256" key="5">
    <source>
        <dbReference type="ARBA" id="ARBA00022692"/>
    </source>
</evidence>
<evidence type="ECO:0000256" key="4">
    <source>
        <dbReference type="ARBA" id="ARBA00022679"/>
    </source>
</evidence>
<feature type="transmembrane region" description="Helical" evidence="9">
    <location>
        <begin position="111"/>
        <end position="129"/>
    </location>
</feature>
<accession>A0ABW5M4T2</accession>
<evidence type="ECO:0000256" key="2">
    <source>
        <dbReference type="ARBA" id="ARBA00010065"/>
    </source>
</evidence>
<feature type="domain" description="CN hydrolase" evidence="10">
    <location>
        <begin position="225"/>
        <end position="321"/>
    </location>
</feature>
<feature type="transmembrane region" description="Helical" evidence="9">
    <location>
        <begin position="187"/>
        <end position="209"/>
    </location>
</feature>
<dbReference type="SUPFAM" id="SSF56317">
    <property type="entry name" value="Carbon-nitrogen hydrolase"/>
    <property type="match status" value="1"/>
</dbReference>
<dbReference type="InterPro" id="IPR045378">
    <property type="entry name" value="LNT_N"/>
</dbReference>
<feature type="transmembrane region" description="Helical" evidence="9">
    <location>
        <begin position="20"/>
        <end position="41"/>
    </location>
</feature>
<evidence type="ECO:0000256" key="9">
    <source>
        <dbReference type="SAM" id="Phobius"/>
    </source>
</evidence>
<dbReference type="RefSeq" id="WP_381523978.1">
    <property type="nucleotide sequence ID" value="NZ_JBHULN010000008.1"/>
</dbReference>
<gene>
    <name evidence="11" type="ORF">ACFSUS_15180</name>
</gene>
<evidence type="ECO:0000256" key="8">
    <source>
        <dbReference type="ARBA" id="ARBA00023315"/>
    </source>
</evidence>
<comment type="caution">
    <text evidence="11">The sequence shown here is derived from an EMBL/GenBank/DDBJ whole genome shotgun (WGS) entry which is preliminary data.</text>
</comment>
<protein>
    <recommendedName>
        <fullName evidence="10">CN hydrolase domain-containing protein</fullName>
    </recommendedName>
</protein>
<evidence type="ECO:0000313" key="11">
    <source>
        <dbReference type="EMBL" id="MFD2571985.1"/>
    </source>
</evidence>
<feature type="transmembrane region" description="Helical" evidence="9">
    <location>
        <begin position="156"/>
        <end position="175"/>
    </location>
</feature>
<evidence type="ECO:0000256" key="7">
    <source>
        <dbReference type="ARBA" id="ARBA00023136"/>
    </source>
</evidence>
<dbReference type="InterPro" id="IPR036526">
    <property type="entry name" value="C-N_Hydrolase_sf"/>
</dbReference>
<name>A0ABW5M4T2_9BACT</name>
<dbReference type="EMBL" id="JBHULN010000008">
    <property type="protein sequence ID" value="MFD2571985.1"/>
    <property type="molecule type" value="Genomic_DNA"/>
</dbReference>
<dbReference type="InterPro" id="IPR003010">
    <property type="entry name" value="C-N_Hydrolase"/>
</dbReference>
<proteinExistence type="inferred from homology"/>
<dbReference type="PROSITE" id="PS50263">
    <property type="entry name" value="CN_HYDROLASE"/>
    <property type="match status" value="1"/>
</dbReference>
<dbReference type="Pfam" id="PF20154">
    <property type="entry name" value="LNT_N"/>
    <property type="match status" value="1"/>
</dbReference>
<keyword evidence="12" id="KW-1185">Reference proteome</keyword>
<evidence type="ECO:0000256" key="6">
    <source>
        <dbReference type="ARBA" id="ARBA00022989"/>
    </source>
</evidence>
<reference evidence="12" key="1">
    <citation type="journal article" date="2019" name="Int. J. Syst. Evol. Microbiol.">
        <title>The Global Catalogue of Microorganisms (GCM) 10K type strain sequencing project: providing services to taxonomists for standard genome sequencing and annotation.</title>
        <authorList>
            <consortium name="The Broad Institute Genomics Platform"/>
            <consortium name="The Broad Institute Genome Sequencing Center for Infectious Disease"/>
            <person name="Wu L."/>
            <person name="Ma J."/>
        </authorList>
    </citation>
    <scope>NUCLEOTIDE SEQUENCE [LARGE SCALE GENOMIC DNA]</scope>
    <source>
        <strain evidence="12">KCTC 42805</strain>
    </source>
</reference>